<evidence type="ECO:0000259" key="1">
    <source>
        <dbReference type="PROSITE" id="PS51186"/>
    </source>
</evidence>
<keyword evidence="3" id="KW-1185">Reference proteome</keyword>
<protein>
    <submittedName>
        <fullName evidence="2">GNAT family N-acetyltransferase</fullName>
    </submittedName>
</protein>
<reference evidence="2 3" key="1">
    <citation type="submission" date="2020-12" db="EMBL/GenBank/DDBJ databases">
        <title>YIM B01967 draft genome.</title>
        <authorList>
            <person name="Yan X."/>
        </authorList>
    </citation>
    <scope>NUCLEOTIDE SEQUENCE [LARGE SCALE GENOMIC DNA]</scope>
    <source>
        <strain evidence="2 3">YIM B01967</strain>
    </source>
</reference>
<dbReference type="InterPro" id="IPR000182">
    <property type="entry name" value="GNAT_dom"/>
</dbReference>
<accession>A0ABS1HAD5</accession>
<dbReference type="EMBL" id="JAEOAH010000029">
    <property type="protein sequence ID" value="MBK3496389.1"/>
    <property type="molecule type" value="Genomic_DNA"/>
</dbReference>
<name>A0ABS1HAD5_9BACL</name>
<dbReference type="Proteomes" id="UP000618943">
    <property type="component" value="Unassembled WGS sequence"/>
</dbReference>
<sequence length="251" mass="29140">MLYSLLDNDKMVSHITVNAIDFIVLGEKKRFVQFGTVMTDEHYRNQGLSRVLMETVIDEWKDKCDMFYLFANDSVLDFYPKFGFAPVDEYEATKKVSKIESPYSVRKMDIKNVMDLNLLYETAKDTESLFALSMQNNSGLVMFYCNYFELFSFKGNLFYIQGLNAIAVADHEEDTLILYDILTTEKIEIEEVINVLATEQTKNAILKFMPNNSENNEKRLFKEEVSTLMVMGDKGELFKNNKLMFPILSHT</sequence>
<proteinExistence type="predicted"/>
<feature type="domain" description="N-acetyltransferase" evidence="1">
    <location>
        <begin position="1"/>
        <end position="110"/>
    </location>
</feature>
<dbReference type="PROSITE" id="PS51186">
    <property type="entry name" value="GNAT"/>
    <property type="match status" value="1"/>
</dbReference>
<dbReference type="Pfam" id="PF13527">
    <property type="entry name" value="Acetyltransf_9"/>
    <property type="match status" value="1"/>
</dbReference>
<dbReference type="InterPro" id="IPR016181">
    <property type="entry name" value="Acyl_CoA_acyltransferase"/>
</dbReference>
<dbReference type="SUPFAM" id="SSF55729">
    <property type="entry name" value="Acyl-CoA N-acyltransferases (Nat)"/>
    <property type="match status" value="1"/>
</dbReference>
<comment type="caution">
    <text evidence="2">The sequence shown here is derived from an EMBL/GenBank/DDBJ whole genome shotgun (WGS) entry which is preliminary data.</text>
</comment>
<organism evidence="2 3">
    <name type="scientific">Viridibacillus soli</name>
    <dbReference type="NCBI Taxonomy" id="2798301"/>
    <lineage>
        <taxon>Bacteria</taxon>
        <taxon>Bacillati</taxon>
        <taxon>Bacillota</taxon>
        <taxon>Bacilli</taxon>
        <taxon>Bacillales</taxon>
        <taxon>Caryophanaceae</taxon>
        <taxon>Viridibacillus</taxon>
    </lineage>
</organism>
<evidence type="ECO:0000313" key="3">
    <source>
        <dbReference type="Proteomes" id="UP000618943"/>
    </source>
</evidence>
<gene>
    <name evidence="2" type="ORF">JFL43_16285</name>
</gene>
<dbReference type="CDD" id="cd04301">
    <property type="entry name" value="NAT_SF"/>
    <property type="match status" value="1"/>
</dbReference>
<evidence type="ECO:0000313" key="2">
    <source>
        <dbReference type="EMBL" id="MBK3496389.1"/>
    </source>
</evidence>
<dbReference type="Gene3D" id="3.40.630.30">
    <property type="match status" value="1"/>
</dbReference>